<dbReference type="EMBL" id="WSTB01000001">
    <property type="protein sequence ID" value="MWB93324.1"/>
    <property type="molecule type" value="Genomic_DNA"/>
</dbReference>
<keyword evidence="1" id="KW-0732">Signal</keyword>
<dbReference type="InterPro" id="IPR053147">
    <property type="entry name" value="Hsp_HslJ-like"/>
</dbReference>
<comment type="caution">
    <text evidence="3">The sequence shown here is derived from an EMBL/GenBank/DDBJ whole genome shotgun (WGS) entry which is preliminary data.</text>
</comment>
<sequence length="253" mass="28220">MKNIFFLFSALVLMTNCKTAVPAALETPKTEADFPYYFKATGNEPFWSLRIGADKTVFTSMIENKELLEFKTTDPEKAMDANVKTYHLSNAANKVSVTIMQNDCQDSMSGVVAPYTVKMEIKNSSDLETKIIQGCGSYITDYRLHDIWVLEELKGKKVSISDFQNELPRIEINASENTFMGFGGCNSVSGSIFSEKELLRFTNVISTLMACAPGNKEDEYLKALQSSTSYEIGNNRLTLSNPSGVLLIFRKVD</sequence>
<accession>A0A6I4NQ46</accession>
<dbReference type="RefSeq" id="WP_160373234.1">
    <property type="nucleotide sequence ID" value="NZ_WSTB01000001.1"/>
</dbReference>
<dbReference type="Pfam" id="PF03724">
    <property type="entry name" value="META"/>
    <property type="match status" value="1"/>
</dbReference>
<dbReference type="PANTHER" id="PTHR35535:SF2">
    <property type="entry name" value="DUF306 DOMAIN-CONTAINING PROTEIN"/>
    <property type="match status" value="1"/>
</dbReference>
<dbReference type="Gene3D" id="2.40.128.270">
    <property type="match status" value="1"/>
</dbReference>
<keyword evidence="4" id="KW-1185">Reference proteome</keyword>
<feature type="domain" description="DUF306" evidence="2">
    <location>
        <begin position="146"/>
        <end position="249"/>
    </location>
</feature>
<name>A0A6I4NQ46_9FLAO</name>
<dbReference type="Proteomes" id="UP000471501">
    <property type="component" value="Unassembled WGS sequence"/>
</dbReference>
<organism evidence="3 4">
    <name type="scientific">Flavobacterium hydrocarbonoxydans</name>
    <dbReference type="NCBI Taxonomy" id="2683249"/>
    <lineage>
        <taxon>Bacteria</taxon>
        <taxon>Pseudomonadati</taxon>
        <taxon>Bacteroidota</taxon>
        <taxon>Flavobacteriia</taxon>
        <taxon>Flavobacteriales</taxon>
        <taxon>Flavobacteriaceae</taxon>
        <taxon>Flavobacterium</taxon>
    </lineage>
</organism>
<feature type="signal peptide" evidence="1">
    <location>
        <begin position="1"/>
        <end position="20"/>
    </location>
</feature>
<gene>
    <name evidence="3" type="ORF">GON26_03060</name>
</gene>
<feature type="chain" id="PRO_5026001779" evidence="1">
    <location>
        <begin position="21"/>
        <end position="253"/>
    </location>
</feature>
<protein>
    <submittedName>
        <fullName evidence="3">META domain-containing protein</fullName>
    </submittedName>
</protein>
<evidence type="ECO:0000313" key="4">
    <source>
        <dbReference type="Proteomes" id="UP000471501"/>
    </source>
</evidence>
<evidence type="ECO:0000259" key="2">
    <source>
        <dbReference type="Pfam" id="PF03724"/>
    </source>
</evidence>
<proteinExistence type="predicted"/>
<evidence type="ECO:0000256" key="1">
    <source>
        <dbReference type="SAM" id="SignalP"/>
    </source>
</evidence>
<dbReference type="AlphaFoldDB" id="A0A6I4NQ46"/>
<dbReference type="InterPro" id="IPR005184">
    <property type="entry name" value="DUF306_Meta_HslJ"/>
</dbReference>
<reference evidence="3 4" key="1">
    <citation type="submission" date="2019-12" db="EMBL/GenBank/DDBJ databases">
        <authorList>
            <person name="Kim Y.S."/>
        </authorList>
    </citation>
    <scope>NUCLEOTIDE SEQUENCE [LARGE SCALE GENOMIC DNA]</scope>
    <source>
        <strain evidence="3 4">GA093</strain>
    </source>
</reference>
<dbReference type="InterPro" id="IPR038670">
    <property type="entry name" value="HslJ-like_sf"/>
</dbReference>
<evidence type="ECO:0000313" key="3">
    <source>
        <dbReference type="EMBL" id="MWB93324.1"/>
    </source>
</evidence>
<dbReference type="PANTHER" id="PTHR35535">
    <property type="entry name" value="HEAT SHOCK PROTEIN HSLJ"/>
    <property type="match status" value="1"/>
</dbReference>